<evidence type="ECO:0000313" key="11">
    <source>
        <dbReference type="Proteomes" id="UP000183509"/>
    </source>
</evidence>
<dbReference type="AlphaFoldDB" id="A0A132Z0H1"/>
<accession>A0A132Z0H1</accession>
<evidence type="ECO:0000256" key="2">
    <source>
        <dbReference type="ARBA" id="ARBA00023315"/>
    </source>
</evidence>
<sequence length="144" mass="16511">MNIDSLMIDEISELYKSVGWTNYTKDTARLARAFEQSESLIKRNGEGKIIGIVRWITDFATIAFIQDILIHPRYQRQGIGKVLLNEALEKITSYGPVQIELLTDDTEKTKKFYESVGFVQVKEMGGISYVIDTRRKKVLFGNDK</sequence>
<reference evidence="5" key="6">
    <citation type="journal article" date="2022" name="J. Anim. Sci.">
        <title>Whole genome sequence analyses-based assessment of virulence potential and antimicrobial susceptibilities and resistance of Enterococcus faecium strains isolated from commercial swine and cattle probiotic products.</title>
        <authorList>
            <person name="Shridhar P.B."/>
            <person name="Amachawadi R.G."/>
            <person name="Tokach M."/>
            <person name="Patel I."/>
            <person name="Gangiredla J."/>
            <person name="Mammel M."/>
            <person name="Nagaraja T.G."/>
        </authorList>
    </citation>
    <scope>NUCLEOTIDE SEQUENCE</scope>
    <source>
        <strain evidence="5">EF215</strain>
    </source>
</reference>
<dbReference type="EMBL" id="FKLM01000047">
    <property type="protein sequence ID" value="SAZ27221.1"/>
    <property type="molecule type" value="Genomic_DNA"/>
</dbReference>
<reference evidence="8 13" key="4">
    <citation type="submission" date="2018-05" db="EMBL/GenBank/DDBJ databases">
        <title>Vancomycin-resistant Enterococcus faecium strain from Chelyabinsk, Russia.</title>
        <authorList>
            <person name="Gostev V."/>
            <person name="Goncharov A."/>
            <person name="Kolodzhieva V."/>
            <person name="Suvorov A."/>
            <person name="Sidorenko S."/>
            <person name="Zueva L."/>
        </authorList>
    </citation>
    <scope>NUCLEOTIDE SEQUENCE [LARGE SCALE GENOMIC DNA]</scope>
    <source>
        <strain evidence="8 13">20</strain>
    </source>
</reference>
<dbReference type="Proteomes" id="UP001260956">
    <property type="component" value="Unassembled WGS sequence"/>
</dbReference>
<evidence type="ECO:0000313" key="6">
    <source>
        <dbReference type="EMBL" id="MDT2370530.1"/>
    </source>
</evidence>
<dbReference type="PANTHER" id="PTHR43626:SF4">
    <property type="entry name" value="GCN5-RELATED N-ACETYLTRANSFERASE 2, CHLOROPLASTIC"/>
    <property type="match status" value="1"/>
</dbReference>
<reference evidence="9 14" key="3">
    <citation type="submission" date="2017-12" db="EMBL/GenBank/DDBJ databases">
        <title>A pool of 800 enterococci isolated from chicken carcass rinse samples from New Zealand.</title>
        <authorList>
            <person name="Zhang J."/>
            <person name="Rogers L."/>
            <person name="Midwinter A."/>
            <person name="French N."/>
        </authorList>
    </citation>
    <scope>NUCLEOTIDE SEQUENCE [LARGE SCALE GENOMIC DNA]</scope>
    <source>
        <strain evidence="9 14">EN697</strain>
    </source>
</reference>
<dbReference type="SUPFAM" id="SSF55729">
    <property type="entry name" value="Acyl-CoA N-acyltransferases (Nat)"/>
    <property type="match status" value="1"/>
</dbReference>
<dbReference type="Proteomes" id="UP000469871">
    <property type="component" value="Unassembled WGS sequence"/>
</dbReference>
<dbReference type="PANTHER" id="PTHR43626">
    <property type="entry name" value="ACYL-COA N-ACYLTRANSFERASE"/>
    <property type="match status" value="1"/>
</dbReference>
<evidence type="ECO:0000313" key="7">
    <source>
        <dbReference type="EMBL" id="OOL82083.1"/>
    </source>
</evidence>
<reference evidence="10 11" key="1">
    <citation type="submission" date="2016-04" db="EMBL/GenBank/DDBJ databases">
        <authorList>
            <person name="Millard A."/>
        </authorList>
    </citation>
    <scope>NUCLEOTIDE SEQUENCE [LARGE SCALE GENOMIC DNA]</scope>
    <source>
        <strain evidence="10">Isolate 22</strain>
    </source>
</reference>
<keyword evidence="1 10" id="KW-0808">Transferase</keyword>
<evidence type="ECO:0000313" key="5">
    <source>
        <dbReference type="EMBL" id="MBX4223557.1"/>
    </source>
</evidence>
<dbReference type="GeneID" id="66453937"/>
<dbReference type="EC" id="2.3.1.-" evidence="10"/>
<dbReference type="Pfam" id="PF13673">
    <property type="entry name" value="Acetyltransf_10"/>
    <property type="match status" value="1"/>
</dbReference>
<dbReference type="Proteomes" id="UP000249070">
    <property type="component" value="Unassembled WGS sequence"/>
</dbReference>
<dbReference type="OMA" id="PMWIYAG"/>
<dbReference type="EMBL" id="WEFP01000001">
    <property type="protein sequence ID" value="KAB7576621.1"/>
    <property type="molecule type" value="Genomic_DNA"/>
</dbReference>
<organism evidence="10 11">
    <name type="scientific">Enterococcus faecium</name>
    <name type="common">Streptococcus faecium</name>
    <dbReference type="NCBI Taxonomy" id="1352"/>
    <lineage>
        <taxon>Bacteria</taxon>
        <taxon>Bacillati</taxon>
        <taxon>Bacillota</taxon>
        <taxon>Bacilli</taxon>
        <taxon>Lactobacillales</taxon>
        <taxon>Enterococcaceae</taxon>
        <taxon>Enterococcus</taxon>
    </lineage>
</organism>
<reference evidence="7 12" key="2">
    <citation type="submission" date="2017-02" db="EMBL/GenBank/DDBJ databases">
        <title>Clonality and virulence of isolates of VRE in Hematopoietic Stem Cell Transplanted (HSCT) patients.</title>
        <authorList>
            <person name="Marchi A.P."/>
            <person name="Martins R.C."/>
            <person name="Marie S.K."/>
            <person name="Levin A.S."/>
            <person name="Costa S.F."/>
        </authorList>
    </citation>
    <scope>NUCLEOTIDE SEQUENCE [LARGE SCALE GENOMIC DNA]</scope>
    <source>
        <strain evidence="7 12">LIM1759</strain>
    </source>
</reference>
<name>A0A132Z0H1_ENTFC</name>
<evidence type="ECO:0000313" key="9">
    <source>
        <dbReference type="EMBL" id="RXU85832.1"/>
    </source>
</evidence>
<dbReference type="Proteomes" id="UP001139644">
    <property type="component" value="Unassembled WGS sequence"/>
</dbReference>
<evidence type="ECO:0000256" key="1">
    <source>
        <dbReference type="ARBA" id="ARBA00022679"/>
    </source>
</evidence>
<reference evidence="4 15" key="5">
    <citation type="submission" date="2019-10" db="EMBL/GenBank/DDBJ databases">
        <title>Evolutionary dynamics of vancomycin-resistant Enterococcus faecium during gastrointestinal tract colonization and bloodstream infection in immunocompromised pediatric patients.</title>
        <authorList>
            <person name="Chilambi G.S."/>
            <person name="Nordstrom H.R."/>
            <person name="Evans D.R."/>
            <person name="Ferrolino J."/>
            <person name="Hayden R.T."/>
            <person name="Maron G.M."/>
            <person name="Vo A.N."/>
            <person name="Gilmore M.S."/>
            <person name="Wolf J."/>
            <person name="Rosch J.W."/>
            <person name="Van Tyne D."/>
        </authorList>
    </citation>
    <scope>NUCLEOTIDE SEQUENCE [LARGE SCALE GENOMIC DNA]</scope>
    <source>
        <strain evidence="4 15">VRECG27</strain>
    </source>
</reference>
<proteinExistence type="predicted"/>
<dbReference type="InterPro" id="IPR000182">
    <property type="entry name" value="GNAT_dom"/>
</dbReference>
<dbReference type="InterPro" id="IPR045039">
    <property type="entry name" value="NSI-like"/>
</dbReference>
<keyword evidence="2 10" id="KW-0012">Acyltransferase</keyword>
<dbReference type="CDD" id="cd04301">
    <property type="entry name" value="NAT_SF"/>
    <property type="match status" value="1"/>
</dbReference>
<protein>
    <submittedName>
        <fullName evidence="4 7">N-acetyltransferase</fullName>
    </submittedName>
    <submittedName>
        <fullName evidence="10">GNAT family acetyltransferase</fullName>
        <ecNumber evidence="10">2.3.1.-</ecNumber>
    </submittedName>
</protein>
<dbReference type="Proteomes" id="UP000191171">
    <property type="component" value="Unassembled WGS sequence"/>
</dbReference>
<dbReference type="EMBL" id="MVGJ01000065">
    <property type="protein sequence ID" value="OOL82083.1"/>
    <property type="molecule type" value="Genomic_DNA"/>
</dbReference>
<evidence type="ECO:0000313" key="15">
    <source>
        <dbReference type="Proteomes" id="UP000469871"/>
    </source>
</evidence>
<evidence type="ECO:0000313" key="8">
    <source>
        <dbReference type="EMBL" id="PZM55370.1"/>
    </source>
</evidence>
<dbReference type="Gene3D" id="3.40.630.30">
    <property type="match status" value="1"/>
</dbReference>
<dbReference type="EMBL" id="JAIFOC010000128">
    <property type="protein sequence ID" value="MBX4223557.1"/>
    <property type="molecule type" value="Genomic_DNA"/>
</dbReference>
<dbReference type="PROSITE" id="PS51186">
    <property type="entry name" value="GNAT"/>
    <property type="match status" value="1"/>
</dbReference>
<comment type="caution">
    <text evidence="10">The sequence shown here is derived from an EMBL/GenBank/DDBJ whole genome shotgun (WGS) entry which is preliminary data.</text>
</comment>
<dbReference type="Proteomes" id="UP000289562">
    <property type="component" value="Unassembled WGS sequence"/>
</dbReference>
<dbReference type="GO" id="GO:0005737">
    <property type="term" value="C:cytoplasm"/>
    <property type="evidence" value="ECO:0007669"/>
    <property type="project" value="TreeGrafter"/>
</dbReference>
<evidence type="ECO:0000313" key="14">
    <source>
        <dbReference type="Proteomes" id="UP000289562"/>
    </source>
</evidence>
<evidence type="ECO:0000313" key="12">
    <source>
        <dbReference type="Proteomes" id="UP000191171"/>
    </source>
</evidence>
<dbReference type="EMBL" id="JARPTX010000036">
    <property type="protein sequence ID" value="MDT2370530.1"/>
    <property type="molecule type" value="Genomic_DNA"/>
</dbReference>
<evidence type="ECO:0000259" key="3">
    <source>
        <dbReference type="PROSITE" id="PS51186"/>
    </source>
</evidence>
<dbReference type="GO" id="GO:0008080">
    <property type="term" value="F:N-acetyltransferase activity"/>
    <property type="evidence" value="ECO:0007669"/>
    <property type="project" value="InterPro"/>
</dbReference>
<feature type="domain" description="N-acetyltransferase" evidence="3">
    <location>
        <begin position="1"/>
        <end position="135"/>
    </location>
</feature>
<dbReference type="EMBL" id="PJVH01000038">
    <property type="protein sequence ID" value="RXU85832.1"/>
    <property type="molecule type" value="Genomic_DNA"/>
</dbReference>
<dbReference type="EMBL" id="QHGU01000046">
    <property type="protein sequence ID" value="PZM55370.1"/>
    <property type="molecule type" value="Genomic_DNA"/>
</dbReference>
<evidence type="ECO:0000313" key="4">
    <source>
        <dbReference type="EMBL" id="KAB7576621.1"/>
    </source>
</evidence>
<dbReference type="RefSeq" id="WP_002289050.1">
    <property type="nucleotide sequence ID" value="NZ_AP022341.1"/>
</dbReference>
<dbReference type="Proteomes" id="UP000183509">
    <property type="component" value="Unassembled WGS sequence"/>
</dbReference>
<reference evidence="6" key="7">
    <citation type="submission" date="2023-03" db="EMBL/GenBank/DDBJ databases">
        <authorList>
            <person name="Shen W."/>
            <person name="Cai J."/>
        </authorList>
    </citation>
    <scope>NUCLEOTIDE SEQUENCE</scope>
    <source>
        <strain evidence="6">B1010-2</strain>
    </source>
</reference>
<evidence type="ECO:0000313" key="10">
    <source>
        <dbReference type="EMBL" id="SAZ27221.1"/>
    </source>
</evidence>
<dbReference type="STRING" id="1352.AL014_04330"/>
<evidence type="ECO:0000313" key="13">
    <source>
        <dbReference type="Proteomes" id="UP000249070"/>
    </source>
</evidence>
<dbReference type="InterPro" id="IPR016181">
    <property type="entry name" value="Acyl_CoA_acyltransferase"/>
</dbReference>
<gene>
    <name evidence="7" type="ORF">B1P95_11135</name>
    <name evidence="9" type="ORF">CYQ77_10555</name>
    <name evidence="8" type="ORF">DKP91_09730</name>
    <name evidence="10" type="ORF">DTPHA_602198</name>
    <name evidence="4" type="ORF">GBM73_04460</name>
    <name evidence="5" type="ORF">KYX88_12265</name>
    <name evidence="6" type="ORF">P6Z85_10275</name>
</gene>